<sequence>MTDLSGEPAFAEIRSRAELPDEFFALFLDPTLTHSCAFWPRPDDTLERAQLAKIDLALAQCDLRPGMTLLDVGCGWGSTMLRAMDTYGVNVIGLTPSRNQYRYVRNLLVDRVIRGRPYGGVRLQGWEEFDRRADRIVCIGAFEHFERDRYGEFFEFAYRTMPADGVLLLQAIVGDNRDELRGHGIQHTSIDDALMRFLTEAILGGGPLLPPSGRDPKGVTAYAEDAGFTVSGMQSMGPHYATALDHWADALHEHRDRAVELAGPETYNAYIRYLTGCADYARCGRIDVMQFTCTKPGTPQ</sequence>
<dbReference type="Proteomes" id="UP001432062">
    <property type="component" value="Chromosome"/>
</dbReference>
<evidence type="ECO:0000313" key="6">
    <source>
        <dbReference type="EMBL" id="WUV51393.1"/>
    </source>
</evidence>
<organism evidence="6 7">
    <name type="scientific">Nocardia vinacea</name>
    <dbReference type="NCBI Taxonomy" id="96468"/>
    <lineage>
        <taxon>Bacteria</taxon>
        <taxon>Bacillati</taxon>
        <taxon>Actinomycetota</taxon>
        <taxon>Actinomycetes</taxon>
        <taxon>Mycobacteriales</taxon>
        <taxon>Nocardiaceae</taxon>
        <taxon>Nocardia</taxon>
    </lineage>
</organism>
<evidence type="ECO:0000256" key="1">
    <source>
        <dbReference type="ARBA" id="ARBA00010815"/>
    </source>
</evidence>
<dbReference type="GO" id="GO:0008168">
    <property type="term" value="F:methyltransferase activity"/>
    <property type="evidence" value="ECO:0007669"/>
    <property type="project" value="UniProtKB-KW"/>
</dbReference>
<evidence type="ECO:0000313" key="7">
    <source>
        <dbReference type="Proteomes" id="UP001432062"/>
    </source>
</evidence>
<reference evidence="6" key="1">
    <citation type="submission" date="2022-10" db="EMBL/GenBank/DDBJ databases">
        <title>The complete genomes of actinobacterial strains from the NBC collection.</title>
        <authorList>
            <person name="Joergensen T.S."/>
            <person name="Alvarez Arevalo M."/>
            <person name="Sterndorff E.B."/>
            <person name="Faurdal D."/>
            <person name="Vuksanovic O."/>
            <person name="Mourched A.-S."/>
            <person name="Charusanti P."/>
            <person name="Shaw S."/>
            <person name="Blin K."/>
            <person name="Weber T."/>
        </authorList>
    </citation>
    <scope>NUCLEOTIDE SEQUENCE</scope>
    <source>
        <strain evidence="6">NBC_01482</strain>
    </source>
</reference>
<dbReference type="InterPro" id="IPR003333">
    <property type="entry name" value="CMAS"/>
</dbReference>
<comment type="similarity">
    <text evidence="1">Belongs to the CFA/CMAS family.</text>
</comment>
<evidence type="ECO:0000256" key="2">
    <source>
        <dbReference type="ARBA" id="ARBA00022603"/>
    </source>
</evidence>
<dbReference type="Gene3D" id="3.40.50.150">
    <property type="entry name" value="Vaccinia Virus protein VP39"/>
    <property type="match status" value="1"/>
</dbReference>
<dbReference type="Pfam" id="PF02353">
    <property type="entry name" value="CMAS"/>
    <property type="match status" value="1"/>
</dbReference>
<dbReference type="EMBL" id="CP109441">
    <property type="protein sequence ID" value="WUV51393.1"/>
    <property type="molecule type" value="Genomic_DNA"/>
</dbReference>
<dbReference type="GO" id="GO:0032259">
    <property type="term" value="P:methylation"/>
    <property type="evidence" value="ECO:0007669"/>
    <property type="project" value="UniProtKB-KW"/>
</dbReference>
<dbReference type="PIRSF" id="PIRSF003085">
    <property type="entry name" value="CMAS"/>
    <property type="match status" value="1"/>
</dbReference>
<evidence type="ECO:0000256" key="3">
    <source>
        <dbReference type="ARBA" id="ARBA00022679"/>
    </source>
</evidence>
<proteinExistence type="inferred from homology"/>
<keyword evidence="4" id="KW-0949">S-adenosyl-L-methionine</keyword>
<dbReference type="PANTHER" id="PTHR43667:SF1">
    <property type="entry name" value="CYCLOPROPANE-FATTY-ACYL-PHOSPHOLIPID SYNTHASE"/>
    <property type="match status" value="1"/>
</dbReference>
<accession>A0ABZ1Z829</accession>
<keyword evidence="2 6" id="KW-0489">Methyltransferase</keyword>
<dbReference type="PANTHER" id="PTHR43667">
    <property type="entry name" value="CYCLOPROPANE-FATTY-ACYL-PHOSPHOLIPID SYNTHASE"/>
    <property type="match status" value="1"/>
</dbReference>
<keyword evidence="3" id="KW-0808">Transferase</keyword>
<dbReference type="CDD" id="cd02440">
    <property type="entry name" value="AdoMet_MTases"/>
    <property type="match status" value="1"/>
</dbReference>
<keyword evidence="7" id="KW-1185">Reference proteome</keyword>
<evidence type="ECO:0000256" key="4">
    <source>
        <dbReference type="ARBA" id="ARBA00022691"/>
    </source>
</evidence>
<evidence type="ECO:0000256" key="5">
    <source>
        <dbReference type="ARBA" id="ARBA00023098"/>
    </source>
</evidence>
<dbReference type="SUPFAM" id="SSF53335">
    <property type="entry name" value="S-adenosyl-L-methionine-dependent methyltransferases"/>
    <property type="match status" value="1"/>
</dbReference>
<gene>
    <name evidence="6" type="ORF">OG563_41920</name>
</gene>
<dbReference type="InterPro" id="IPR029063">
    <property type="entry name" value="SAM-dependent_MTases_sf"/>
</dbReference>
<name>A0ABZ1Z829_9NOCA</name>
<protein>
    <submittedName>
        <fullName evidence="6">Class I SAM-dependent methyltransferase</fullName>
    </submittedName>
</protein>
<dbReference type="InterPro" id="IPR050723">
    <property type="entry name" value="CFA/CMAS"/>
</dbReference>
<keyword evidence="5" id="KW-0443">Lipid metabolism</keyword>